<keyword evidence="2" id="KW-0418">Kinase</keyword>
<dbReference type="Pfam" id="PF00027">
    <property type="entry name" value="cNMP_binding"/>
    <property type="match status" value="1"/>
</dbReference>
<organism evidence="2 3">
    <name type="scientific">Chryseobacterium arachidis</name>
    <dbReference type="NCBI Taxonomy" id="1416778"/>
    <lineage>
        <taxon>Bacteria</taxon>
        <taxon>Pseudomonadati</taxon>
        <taxon>Bacteroidota</taxon>
        <taxon>Flavobacteriia</taxon>
        <taxon>Flavobacteriales</taxon>
        <taxon>Weeksellaceae</taxon>
        <taxon>Chryseobacterium group</taxon>
        <taxon>Chryseobacterium</taxon>
    </lineage>
</organism>
<protein>
    <submittedName>
        <fullName evidence="2">cAMP-binding domain of CRP or a regulatory subunit of cAMP-dependent protein kinases</fullName>
    </submittedName>
</protein>
<dbReference type="GO" id="GO:0016301">
    <property type="term" value="F:kinase activity"/>
    <property type="evidence" value="ECO:0007669"/>
    <property type="project" value="UniProtKB-KW"/>
</dbReference>
<evidence type="ECO:0000259" key="1">
    <source>
        <dbReference type="PROSITE" id="PS50042"/>
    </source>
</evidence>
<dbReference type="RefSeq" id="WP_072962397.1">
    <property type="nucleotide sequence ID" value="NZ_FQUT01000014.1"/>
</dbReference>
<dbReference type="InterPro" id="IPR014710">
    <property type="entry name" value="RmlC-like_jellyroll"/>
</dbReference>
<dbReference type="AlphaFoldDB" id="A0A1M5JFH3"/>
<dbReference type="STRING" id="1416778.SAMN05443633_114102"/>
<dbReference type="CDD" id="cd00038">
    <property type="entry name" value="CAP_ED"/>
    <property type="match status" value="1"/>
</dbReference>
<dbReference type="InterPro" id="IPR000595">
    <property type="entry name" value="cNMP-bd_dom"/>
</dbReference>
<dbReference type="PROSITE" id="PS50042">
    <property type="entry name" value="CNMP_BINDING_3"/>
    <property type="match status" value="1"/>
</dbReference>
<dbReference type="InterPro" id="IPR018490">
    <property type="entry name" value="cNMP-bd_dom_sf"/>
</dbReference>
<reference evidence="3" key="1">
    <citation type="submission" date="2016-11" db="EMBL/GenBank/DDBJ databases">
        <authorList>
            <person name="Varghese N."/>
            <person name="Submissions S."/>
        </authorList>
    </citation>
    <scope>NUCLEOTIDE SEQUENCE [LARGE SCALE GENOMIC DNA]</scope>
    <source>
        <strain evidence="3">DSM 27619</strain>
    </source>
</reference>
<dbReference type="SUPFAM" id="SSF51206">
    <property type="entry name" value="cAMP-binding domain-like"/>
    <property type="match status" value="1"/>
</dbReference>
<keyword evidence="2" id="KW-0808">Transferase</keyword>
<gene>
    <name evidence="2" type="ORF">SAMN05443633_114102</name>
</gene>
<dbReference type="Proteomes" id="UP000184518">
    <property type="component" value="Unassembled WGS sequence"/>
</dbReference>
<sequence>MASVPFEPLFKYIESKSALILSDDEKTLIQTAFKSKHLRKRQYLLQEGDVCKYMSFIVKGSGRMYSVSEKGQEHIIRFAIENWWLGDYESYNFQTPSLYNIEVLEDSEVLMIEHNRIQELMAQIPAIDLMIKEIDRKGTVATQKRIHSSISLSAEERYDNLVKSYPEFLIRFPQSMIASYLGISPETLSRIRKNILKK</sequence>
<feature type="domain" description="Cyclic nucleotide-binding" evidence="1">
    <location>
        <begin position="21"/>
        <end position="121"/>
    </location>
</feature>
<proteinExistence type="predicted"/>
<evidence type="ECO:0000313" key="3">
    <source>
        <dbReference type="Proteomes" id="UP000184518"/>
    </source>
</evidence>
<name>A0A1M5JFH3_9FLAO</name>
<evidence type="ECO:0000313" key="2">
    <source>
        <dbReference type="EMBL" id="SHG39278.1"/>
    </source>
</evidence>
<accession>A0A1M5JFH3</accession>
<dbReference type="EMBL" id="FQUT01000014">
    <property type="protein sequence ID" value="SHG39278.1"/>
    <property type="molecule type" value="Genomic_DNA"/>
</dbReference>
<dbReference type="Gene3D" id="2.60.120.10">
    <property type="entry name" value="Jelly Rolls"/>
    <property type="match status" value="1"/>
</dbReference>
<keyword evidence="3" id="KW-1185">Reference proteome</keyword>
<dbReference type="OrthoDB" id="1092431at2"/>